<gene>
    <name evidence="1" type="ORF">VZ94_03690</name>
</gene>
<organism evidence="1 2">
    <name type="scientific">Methylocucumis oryzae</name>
    <dbReference type="NCBI Taxonomy" id="1632867"/>
    <lineage>
        <taxon>Bacteria</taxon>
        <taxon>Pseudomonadati</taxon>
        <taxon>Pseudomonadota</taxon>
        <taxon>Gammaproteobacteria</taxon>
        <taxon>Methylococcales</taxon>
        <taxon>Methylococcaceae</taxon>
        <taxon>Methylocucumis</taxon>
    </lineage>
</organism>
<accession>A0A0F3ILI2</accession>
<evidence type="ECO:0000313" key="1">
    <source>
        <dbReference type="EMBL" id="KJV07595.1"/>
    </source>
</evidence>
<dbReference type="OrthoDB" id="9808779at2"/>
<comment type="caution">
    <text evidence="1">The sequence shown here is derived from an EMBL/GenBank/DDBJ whole genome shotgun (WGS) entry which is preliminary data.</text>
</comment>
<dbReference type="Proteomes" id="UP000033684">
    <property type="component" value="Unassembled WGS sequence"/>
</dbReference>
<reference evidence="1 2" key="2">
    <citation type="journal article" date="2016" name="Microb. Ecol.">
        <title>Genome Characteristics of a Novel Type I Methanotroph (Sn10-6) Isolated from a Flooded Indian Rice Field.</title>
        <authorList>
            <person name="Rahalkar M.C."/>
            <person name="Pandit P.S."/>
            <person name="Dhakephalkar P.K."/>
            <person name="Pore S."/>
            <person name="Arora P."/>
            <person name="Kapse N."/>
        </authorList>
    </citation>
    <scope>NUCLEOTIDE SEQUENCE [LARGE SCALE GENOMIC DNA]</scope>
    <source>
        <strain evidence="1 2">Sn10-6</strain>
    </source>
</reference>
<dbReference type="EMBL" id="LAJX01000027">
    <property type="protein sequence ID" value="KJV07595.1"/>
    <property type="molecule type" value="Genomic_DNA"/>
</dbReference>
<sequence length="139" mass="16344">MAGQPLNKMPIDYLAHTASHLPLMESTVRPIQIAILGFNDDYEQLRMNSLFAHAKRWQQPWEIVSEPEKADFLLVAADAAQDLTSWLGFQDRFYHDHIIAYTNYNFEQTRWFLKKTFWWSCAISAGIYHFTERNLKDMG</sequence>
<name>A0A0F3ILI2_9GAMM</name>
<reference evidence="2" key="1">
    <citation type="submission" date="2015-03" db="EMBL/GenBank/DDBJ databases">
        <title>Draft genome sequence of a novel methanotroph (Sn10-6) isolated from flooded ricefield rhizosphere in India.</title>
        <authorList>
            <person name="Pandit P.S."/>
            <person name="Pore S.D."/>
            <person name="Arora P."/>
            <person name="Kapse N.G."/>
            <person name="Dhakephalkar P.K."/>
            <person name="Rahalkar M.C."/>
        </authorList>
    </citation>
    <scope>NUCLEOTIDE SEQUENCE [LARGE SCALE GENOMIC DNA]</scope>
    <source>
        <strain evidence="2">Sn10-6</strain>
    </source>
</reference>
<dbReference type="AlphaFoldDB" id="A0A0F3ILI2"/>
<protein>
    <submittedName>
        <fullName evidence="1">Uncharacterized protein</fullName>
    </submittedName>
</protein>
<keyword evidence="2" id="KW-1185">Reference proteome</keyword>
<evidence type="ECO:0000313" key="2">
    <source>
        <dbReference type="Proteomes" id="UP000033684"/>
    </source>
</evidence>
<proteinExistence type="predicted"/>
<dbReference type="RefSeq" id="WP_045778208.1">
    <property type="nucleotide sequence ID" value="NZ_LAJX01000027.1"/>
</dbReference>